<evidence type="ECO:0000313" key="2">
    <source>
        <dbReference type="Proteomes" id="UP001164539"/>
    </source>
</evidence>
<keyword evidence="2" id="KW-1185">Reference proteome</keyword>
<dbReference type="EMBL" id="CM051407">
    <property type="protein sequence ID" value="KAJ4701219.1"/>
    <property type="molecule type" value="Genomic_DNA"/>
</dbReference>
<sequence>MKPSEKKGKTGRLSKEGMTMRSLSSSSCPFFVSSYSYAPKLVTHNLCSFPPRQLSTAKKRLRFSPNATSIQLPLLPFNMNEVLVPSESKVLHLYEARYIALLEESLLRKKLFVHFVLDPISISDSATEASFAARYGCLVRIENVEQLDVGALVSIRGIGRVKIINFLQADPYLQGEVMPMQDRSPESSSNVSSKVLAVKEAVYNLNSLEIKLKAPKEAVLQTRILNSLLWADKEPSLDCDEAFIPSLPERVSFSAFQPVSGSTQSELLKLQQEKLKAMDFRETEQRLNNSLELVKENISMLAAKLAIQSIEMQ</sequence>
<gene>
    <name evidence="1" type="ORF">OWV82_024495</name>
</gene>
<reference evidence="1 2" key="1">
    <citation type="journal article" date="2023" name="Science">
        <title>Complex scaffold remodeling in plant triterpene biosynthesis.</title>
        <authorList>
            <person name="De La Pena R."/>
            <person name="Hodgson H."/>
            <person name="Liu J.C."/>
            <person name="Stephenson M.J."/>
            <person name="Martin A.C."/>
            <person name="Owen C."/>
            <person name="Harkess A."/>
            <person name="Leebens-Mack J."/>
            <person name="Jimenez L.E."/>
            <person name="Osbourn A."/>
            <person name="Sattely E.S."/>
        </authorList>
    </citation>
    <scope>NUCLEOTIDE SEQUENCE [LARGE SCALE GENOMIC DNA]</scope>
    <source>
        <strain evidence="2">cv. JPN11</strain>
        <tissue evidence="1">Leaf</tissue>
    </source>
</reference>
<evidence type="ECO:0000313" key="1">
    <source>
        <dbReference type="EMBL" id="KAJ4701219.1"/>
    </source>
</evidence>
<organism evidence="1 2">
    <name type="scientific">Melia azedarach</name>
    <name type="common">Chinaberry tree</name>
    <dbReference type="NCBI Taxonomy" id="155640"/>
    <lineage>
        <taxon>Eukaryota</taxon>
        <taxon>Viridiplantae</taxon>
        <taxon>Streptophyta</taxon>
        <taxon>Embryophyta</taxon>
        <taxon>Tracheophyta</taxon>
        <taxon>Spermatophyta</taxon>
        <taxon>Magnoliopsida</taxon>
        <taxon>eudicotyledons</taxon>
        <taxon>Gunneridae</taxon>
        <taxon>Pentapetalae</taxon>
        <taxon>rosids</taxon>
        <taxon>malvids</taxon>
        <taxon>Sapindales</taxon>
        <taxon>Meliaceae</taxon>
        <taxon>Melia</taxon>
    </lineage>
</organism>
<keyword evidence="1" id="KW-0645">Protease</keyword>
<keyword evidence="1" id="KW-0378">Hydrolase</keyword>
<dbReference type="Proteomes" id="UP001164539">
    <property type="component" value="Chromosome 14"/>
</dbReference>
<comment type="caution">
    <text evidence="1">The sequence shown here is derived from an EMBL/GenBank/DDBJ whole genome shotgun (WGS) entry which is preliminary data.</text>
</comment>
<accession>A0ACC1WQR9</accession>
<protein>
    <submittedName>
        <fullName evidence="1">ATP-dependent protease La (LON) domain protein</fullName>
    </submittedName>
</protein>
<name>A0ACC1WQR9_MELAZ</name>
<proteinExistence type="predicted"/>